<dbReference type="Proteomes" id="UP000325641">
    <property type="component" value="Chromosome"/>
</dbReference>
<dbReference type="Pfam" id="PF01715">
    <property type="entry name" value="IPPT"/>
    <property type="match status" value="1"/>
</dbReference>
<comment type="caution">
    <text evidence="10">Lacks conserved residue(s) required for the propagation of feature annotation.</text>
</comment>
<evidence type="ECO:0000256" key="1">
    <source>
        <dbReference type="ARBA" id="ARBA00001946"/>
    </source>
</evidence>
<evidence type="ECO:0000256" key="8">
    <source>
        <dbReference type="ARBA" id="ARBA00022842"/>
    </source>
</evidence>
<dbReference type="OrthoDB" id="9776390at2"/>
<keyword evidence="4 10" id="KW-0808">Transferase</keyword>
<dbReference type="Gene3D" id="1.10.20.140">
    <property type="match status" value="1"/>
</dbReference>
<dbReference type="InterPro" id="IPR018022">
    <property type="entry name" value="IPT"/>
</dbReference>
<dbReference type="AlphaFoldDB" id="A0A5P6PB20"/>
<dbReference type="EMBL" id="CP044543">
    <property type="protein sequence ID" value="QFI75248.1"/>
    <property type="molecule type" value="Genomic_DNA"/>
</dbReference>
<evidence type="ECO:0000256" key="10">
    <source>
        <dbReference type="HAMAP-Rule" id="MF_00185"/>
    </source>
</evidence>
<evidence type="ECO:0000256" key="5">
    <source>
        <dbReference type="ARBA" id="ARBA00022694"/>
    </source>
</evidence>
<dbReference type="PANTHER" id="PTHR11088:SF60">
    <property type="entry name" value="TRNA DIMETHYLALLYLTRANSFERASE"/>
    <property type="match status" value="1"/>
</dbReference>
<sequence length="318" mass="34451">MSEGQVGRRPIGKAVLIAGPTASGKSALALELALSAGGVVINADSMQVYRDLRVITARPTRADEALVPHHLYGHVDAAVNFSAGAWVSDAAKALEAAQAEGRLPIFIGGTGLYFKALTAGLSVVPPIPAEVREDVRARLERSGVEALHAELAARDPRAAARLNLRDRTRIARALEVIEATGRSLLDWHLEGQPPLLPKDSFRAVFLAPERDELYARIDARFDAMLGAGALNEVERLAARHLDPLLPAMKAHGVPALIRHLRGEISLADAATIGRADTRHYAKRQFTWFRHQLPEFEWVKPEEARGWLAADVGATRDPG</sequence>
<dbReference type="GO" id="GO:0052381">
    <property type="term" value="F:tRNA dimethylallyltransferase activity"/>
    <property type="evidence" value="ECO:0007669"/>
    <property type="project" value="UniProtKB-UniRule"/>
</dbReference>
<evidence type="ECO:0000256" key="2">
    <source>
        <dbReference type="ARBA" id="ARBA00003213"/>
    </source>
</evidence>
<protein>
    <recommendedName>
        <fullName evidence="10">tRNA dimethylallyltransferase</fullName>
        <ecNumber evidence="10">2.5.1.75</ecNumber>
    </recommendedName>
    <alternativeName>
        <fullName evidence="10">Dimethylallyl diphosphate:tRNA dimethylallyltransferase</fullName>
        <shortName evidence="10">DMAPP:tRNA dimethylallyltransferase</shortName>
        <shortName evidence="10">DMATase</shortName>
    </alternativeName>
    <alternativeName>
        <fullName evidence="10">Isopentenyl-diphosphate:tRNA isopentenyltransferase</fullName>
        <shortName evidence="10">IPP transferase</shortName>
        <shortName evidence="10">IPPT</shortName>
        <shortName evidence="10">IPTase</shortName>
    </alternativeName>
</protein>
<organism evidence="14 15">
    <name type="scientific">Bradyrhizobium betae</name>
    <dbReference type="NCBI Taxonomy" id="244734"/>
    <lineage>
        <taxon>Bacteria</taxon>
        <taxon>Pseudomonadati</taxon>
        <taxon>Pseudomonadota</taxon>
        <taxon>Alphaproteobacteria</taxon>
        <taxon>Hyphomicrobiales</taxon>
        <taxon>Nitrobacteraceae</taxon>
        <taxon>Bradyrhizobium</taxon>
    </lineage>
</organism>
<evidence type="ECO:0000256" key="13">
    <source>
        <dbReference type="RuleBase" id="RU003785"/>
    </source>
</evidence>
<feature type="region of interest" description="Interaction with substrate tRNA" evidence="10">
    <location>
        <begin position="44"/>
        <end position="47"/>
    </location>
</feature>
<feature type="site" description="Interaction with substrate tRNA" evidence="10">
    <location>
        <position position="110"/>
    </location>
</feature>
<comment type="similarity">
    <text evidence="3 10 13">Belongs to the IPP transferase family.</text>
</comment>
<comment type="catalytic activity">
    <reaction evidence="9 10 11">
        <text>adenosine(37) in tRNA + dimethylallyl diphosphate = N(6)-dimethylallyladenosine(37) in tRNA + diphosphate</text>
        <dbReference type="Rhea" id="RHEA:26482"/>
        <dbReference type="Rhea" id="RHEA-COMP:10162"/>
        <dbReference type="Rhea" id="RHEA-COMP:10375"/>
        <dbReference type="ChEBI" id="CHEBI:33019"/>
        <dbReference type="ChEBI" id="CHEBI:57623"/>
        <dbReference type="ChEBI" id="CHEBI:74411"/>
        <dbReference type="ChEBI" id="CHEBI:74415"/>
        <dbReference type="EC" id="2.5.1.75"/>
    </reaction>
</comment>
<evidence type="ECO:0000256" key="11">
    <source>
        <dbReference type="RuleBase" id="RU003783"/>
    </source>
</evidence>
<evidence type="ECO:0000256" key="12">
    <source>
        <dbReference type="RuleBase" id="RU003784"/>
    </source>
</evidence>
<dbReference type="HAMAP" id="MF_00185">
    <property type="entry name" value="IPP_trans"/>
    <property type="match status" value="1"/>
</dbReference>
<dbReference type="RefSeq" id="WP_151648605.1">
    <property type="nucleotide sequence ID" value="NZ_CP044543.1"/>
</dbReference>
<dbReference type="Gene3D" id="3.40.50.300">
    <property type="entry name" value="P-loop containing nucleotide triphosphate hydrolases"/>
    <property type="match status" value="1"/>
</dbReference>
<keyword evidence="6 10" id="KW-0547">Nucleotide-binding</keyword>
<dbReference type="EC" id="2.5.1.75" evidence="10"/>
<evidence type="ECO:0000313" key="15">
    <source>
        <dbReference type="Proteomes" id="UP000325641"/>
    </source>
</evidence>
<dbReference type="GO" id="GO:0006400">
    <property type="term" value="P:tRNA modification"/>
    <property type="evidence" value="ECO:0007669"/>
    <property type="project" value="TreeGrafter"/>
</dbReference>
<dbReference type="NCBIfam" id="TIGR00174">
    <property type="entry name" value="miaA"/>
    <property type="match status" value="1"/>
</dbReference>
<proteinExistence type="inferred from homology"/>
<comment type="function">
    <text evidence="2 10 12">Catalyzes the transfer of a dimethylallyl group onto the adenine at position 37 in tRNAs that read codons beginning with uridine, leading to the formation of N6-(dimethylallyl)adenosine (i(6)A).</text>
</comment>
<comment type="subunit">
    <text evidence="10">Monomer.</text>
</comment>
<dbReference type="SUPFAM" id="SSF52540">
    <property type="entry name" value="P-loop containing nucleoside triphosphate hydrolases"/>
    <property type="match status" value="2"/>
</dbReference>
<keyword evidence="8 10" id="KW-0460">Magnesium</keyword>
<keyword evidence="7 10" id="KW-0067">ATP-binding</keyword>
<dbReference type="InterPro" id="IPR039657">
    <property type="entry name" value="Dimethylallyltransferase"/>
</dbReference>
<evidence type="ECO:0000313" key="14">
    <source>
        <dbReference type="EMBL" id="QFI75248.1"/>
    </source>
</evidence>
<feature type="binding site" evidence="10">
    <location>
        <begin position="19"/>
        <end position="26"/>
    </location>
    <ligand>
        <name>ATP</name>
        <dbReference type="ChEBI" id="CHEBI:30616"/>
    </ligand>
</feature>
<evidence type="ECO:0000256" key="9">
    <source>
        <dbReference type="ARBA" id="ARBA00049563"/>
    </source>
</evidence>
<evidence type="ECO:0000256" key="7">
    <source>
        <dbReference type="ARBA" id="ARBA00022840"/>
    </source>
</evidence>
<dbReference type="PANTHER" id="PTHR11088">
    <property type="entry name" value="TRNA DIMETHYLALLYLTRANSFERASE"/>
    <property type="match status" value="1"/>
</dbReference>
<keyword evidence="5 10" id="KW-0819">tRNA processing</keyword>
<gene>
    <name evidence="10 14" type="primary">miaA</name>
    <name evidence="14" type="ORF">F8237_24265</name>
</gene>
<evidence type="ECO:0000256" key="6">
    <source>
        <dbReference type="ARBA" id="ARBA00022741"/>
    </source>
</evidence>
<accession>A0A5P6PB20</accession>
<dbReference type="KEGG" id="bbet:F8237_24265"/>
<evidence type="ECO:0000256" key="3">
    <source>
        <dbReference type="ARBA" id="ARBA00005842"/>
    </source>
</evidence>
<comment type="cofactor">
    <cofactor evidence="1 10">
        <name>Mg(2+)</name>
        <dbReference type="ChEBI" id="CHEBI:18420"/>
    </cofactor>
</comment>
<dbReference type="InterPro" id="IPR027417">
    <property type="entry name" value="P-loop_NTPase"/>
</dbReference>
<feature type="binding site" evidence="10">
    <location>
        <begin position="21"/>
        <end position="26"/>
    </location>
    <ligand>
        <name>substrate</name>
    </ligand>
</feature>
<dbReference type="GO" id="GO:0005524">
    <property type="term" value="F:ATP binding"/>
    <property type="evidence" value="ECO:0007669"/>
    <property type="project" value="UniProtKB-UniRule"/>
</dbReference>
<name>A0A5P6PB20_9BRAD</name>
<reference evidence="15" key="1">
    <citation type="submission" date="2019-10" db="EMBL/GenBank/DDBJ databases">
        <title>Complete Genome Sequence of Bradyrhizobium betae type strain PL7HG1T.</title>
        <authorList>
            <person name="Bromfield E.S.P."/>
            <person name="Cloutier S."/>
        </authorList>
    </citation>
    <scope>NUCLEOTIDE SEQUENCE [LARGE SCALE GENOMIC DNA]</scope>
    <source>
        <strain evidence="15">PL7HG1</strain>
    </source>
</reference>
<evidence type="ECO:0000256" key="4">
    <source>
        <dbReference type="ARBA" id="ARBA00022679"/>
    </source>
</evidence>
<feature type="site" description="Interaction with substrate tRNA" evidence="10">
    <location>
        <position position="136"/>
    </location>
</feature>